<keyword evidence="2" id="KW-1185">Reference proteome</keyword>
<proteinExistence type="predicted"/>
<sequence>MKVRFTCCNCRESFNVDAENFENKSSLVCPNCGSEFPSDKLKILGDAVLKIEQVKKPLFKKGRLADDVPTWTISILDSTGEHY</sequence>
<organism evidence="1 2">
    <name type="scientific">Clostridium moutaii</name>
    <dbReference type="NCBI Taxonomy" id="3240932"/>
    <lineage>
        <taxon>Bacteria</taxon>
        <taxon>Bacillati</taxon>
        <taxon>Bacillota</taxon>
        <taxon>Clostridia</taxon>
        <taxon>Eubacteriales</taxon>
        <taxon>Clostridiaceae</taxon>
        <taxon>Clostridium</taxon>
    </lineage>
</organism>
<comment type="caution">
    <text evidence="1">The sequence shown here is derived from an EMBL/GenBank/DDBJ whole genome shotgun (WGS) entry which is preliminary data.</text>
</comment>
<evidence type="ECO:0000313" key="1">
    <source>
        <dbReference type="EMBL" id="MEY8002017.1"/>
    </source>
</evidence>
<gene>
    <name evidence="1" type="ORF">AB8U03_17875</name>
</gene>
<dbReference type="EMBL" id="JBGEWD010000039">
    <property type="protein sequence ID" value="MEY8002017.1"/>
    <property type="molecule type" value="Genomic_DNA"/>
</dbReference>
<evidence type="ECO:0000313" key="2">
    <source>
        <dbReference type="Proteomes" id="UP001564657"/>
    </source>
</evidence>
<protein>
    <submittedName>
        <fullName evidence="1">Uncharacterized protein</fullName>
    </submittedName>
</protein>
<accession>A0ABV4BUX2</accession>
<dbReference type="RefSeq" id="WP_369705914.1">
    <property type="nucleotide sequence ID" value="NZ_JBGEWD010000039.1"/>
</dbReference>
<name>A0ABV4BUX2_9CLOT</name>
<dbReference type="Proteomes" id="UP001564657">
    <property type="component" value="Unassembled WGS sequence"/>
</dbReference>
<reference evidence="1 2" key="1">
    <citation type="submission" date="2024-08" db="EMBL/GenBank/DDBJ databases">
        <title>Clostridium lapicellarii sp. nov., and Clostridium renhuaiense sp. nov., two species isolated from the mud in a fermentation cellar used for producing sauce-flavour Chinese liquors.</title>
        <authorList>
            <person name="Yang F."/>
            <person name="Wang H."/>
            <person name="Chen L.Q."/>
            <person name="Zhou N."/>
            <person name="Lu J.J."/>
            <person name="Pu X.X."/>
            <person name="Wan B."/>
            <person name="Wang L."/>
            <person name="Liu S.J."/>
        </authorList>
    </citation>
    <scope>NUCLEOTIDE SEQUENCE [LARGE SCALE GENOMIC DNA]</scope>
    <source>
        <strain evidence="1 2">MT-5</strain>
    </source>
</reference>